<dbReference type="Proteomes" id="UP001497680">
    <property type="component" value="Unassembled WGS sequence"/>
</dbReference>
<evidence type="ECO:0000313" key="1">
    <source>
        <dbReference type="EMBL" id="KAI6091621.1"/>
    </source>
</evidence>
<gene>
    <name evidence="1" type="ORF">F4821DRAFT_226523</name>
</gene>
<dbReference type="EMBL" id="MU394286">
    <property type="protein sequence ID" value="KAI6091621.1"/>
    <property type="molecule type" value="Genomic_DNA"/>
</dbReference>
<organism evidence="1 2">
    <name type="scientific">Hypoxylon rubiginosum</name>
    <dbReference type="NCBI Taxonomy" id="110542"/>
    <lineage>
        <taxon>Eukaryota</taxon>
        <taxon>Fungi</taxon>
        <taxon>Dikarya</taxon>
        <taxon>Ascomycota</taxon>
        <taxon>Pezizomycotina</taxon>
        <taxon>Sordariomycetes</taxon>
        <taxon>Xylariomycetidae</taxon>
        <taxon>Xylariales</taxon>
        <taxon>Hypoxylaceae</taxon>
        <taxon>Hypoxylon</taxon>
    </lineage>
</organism>
<sequence length="56" mass="5728">MALGLLHKFLLPGLRARAAASLAGAVRPSFPSSLSLGGYAGGLHWWQVALSAAVVL</sequence>
<proteinExistence type="predicted"/>
<comment type="caution">
    <text evidence="1">The sequence shown here is derived from an EMBL/GenBank/DDBJ whole genome shotgun (WGS) entry which is preliminary data.</text>
</comment>
<evidence type="ECO:0000313" key="2">
    <source>
        <dbReference type="Proteomes" id="UP001497680"/>
    </source>
</evidence>
<reference evidence="1 2" key="1">
    <citation type="journal article" date="2022" name="New Phytol.">
        <title>Ecological generalism drives hyperdiversity of secondary metabolite gene clusters in xylarialean endophytes.</title>
        <authorList>
            <person name="Franco M.E.E."/>
            <person name="Wisecaver J.H."/>
            <person name="Arnold A.E."/>
            <person name="Ju Y.M."/>
            <person name="Slot J.C."/>
            <person name="Ahrendt S."/>
            <person name="Moore L.P."/>
            <person name="Eastman K.E."/>
            <person name="Scott K."/>
            <person name="Konkel Z."/>
            <person name="Mondo S.J."/>
            <person name="Kuo A."/>
            <person name="Hayes R.D."/>
            <person name="Haridas S."/>
            <person name="Andreopoulos B."/>
            <person name="Riley R."/>
            <person name="LaButti K."/>
            <person name="Pangilinan J."/>
            <person name="Lipzen A."/>
            <person name="Amirebrahimi M."/>
            <person name="Yan J."/>
            <person name="Adam C."/>
            <person name="Keymanesh K."/>
            <person name="Ng V."/>
            <person name="Louie K."/>
            <person name="Northen T."/>
            <person name="Drula E."/>
            <person name="Henrissat B."/>
            <person name="Hsieh H.M."/>
            <person name="Youens-Clark K."/>
            <person name="Lutzoni F."/>
            <person name="Miadlikowska J."/>
            <person name="Eastwood D.C."/>
            <person name="Hamelin R.C."/>
            <person name="Grigoriev I.V."/>
            <person name="U'Ren J.M."/>
        </authorList>
    </citation>
    <scope>NUCLEOTIDE SEQUENCE [LARGE SCALE GENOMIC DNA]</scope>
    <source>
        <strain evidence="1 2">ER1909</strain>
    </source>
</reference>
<accession>A0ACC0DFJ5</accession>
<keyword evidence="2" id="KW-1185">Reference proteome</keyword>
<protein>
    <submittedName>
        <fullName evidence="1">Uncharacterized protein</fullName>
    </submittedName>
</protein>
<name>A0ACC0DFJ5_9PEZI</name>